<keyword evidence="3" id="KW-1185">Reference proteome</keyword>
<reference evidence="2 3" key="1">
    <citation type="submission" date="2015-01" db="EMBL/GenBank/DDBJ databases">
        <title>The Genome Sequence of Rhinocladiella mackenzie CBS 650.93.</title>
        <authorList>
            <consortium name="The Broad Institute Genomics Platform"/>
            <person name="Cuomo C."/>
            <person name="de Hoog S."/>
            <person name="Gorbushina A."/>
            <person name="Stielow B."/>
            <person name="Teixiera M."/>
            <person name="Abouelleil A."/>
            <person name="Chapman S.B."/>
            <person name="Priest M."/>
            <person name="Young S.K."/>
            <person name="Wortman J."/>
            <person name="Nusbaum C."/>
            <person name="Birren B."/>
        </authorList>
    </citation>
    <scope>NUCLEOTIDE SEQUENCE [LARGE SCALE GENOMIC DNA]</scope>
    <source>
        <strain evidence="2 3">CBS 650.93</strain>
    </source>
</reference>
<dbReference type="VEuPathDB" id="FungiDB:Z518_06169"/>
<evidence type="ECO:0000313" key="3">
    <source>
        <dbReference type="Proteomes" id="UP000053617"/>
    </source>
</evidence>
<dbReference type="OrthoDB" id="4138670at2759"/>
<feature type="transmembrane region" description="Helical" evidence="1">
    <location>
        <begin position="360"/>
        <end position="382"/>
    </location>
</feature>
<dbReference type="STRING" id="1442369.A0A0D2FT57"/>
<gene>
    <name evidence="2" type="ORF">Z518_06169</name>
</gene>
<feature type="transmembrane region" description="Helical" evidence="1">
    <location>
        <begin position="402"/>
        <end position="425"/>
    </location>
</feature>
<dbReference type="RefSeq" id="XP_013272433.1">
    <property type="nucleotide sequence ID" value="XM_013416979.1"/>
</dbReference>
<keyword evidence="1" id="KW-0472">Membrane</keyword>
<dbReference type="GeneID" id="25294240"/>
<name>A0A0D2FT57_9EURO</name>
<proteinExistence type="predicted"/>
<evidence type="ECO:0000256" key="1">
    <source>
        <dbReference type="SAM" id="Phobius"/>
    </source>
</evidence>
<dbReference type="Proteomes" id="UP000053617">
    <property type="component" value="Unassembled WGS sequence"/>
</dbReference>
<accession>A0A0D2FT57</accession>
<dbReference type="EMBL" id="KN847478">
    <property type="protein sequence ID" value="KIX05297.1"/>
    <property type="molecule type" value="Genomic_DNA"/>
</dbReference>
<dbReference type="Gene3D" id="1.20.58.340">
    <property type="entry name" value="Magnesium transport protein CorA, transmembrane region"/>
    <property type="match status" value="1"/>
</dbReference>
<organism evidence="2 3">
    <name type="scientific">Rhinocladiella mackenziei CBS 650.93</name>
    <dbReference type="NCBI Taxonomy" id="1442369"/>
    <lineage>
        <taxon>Eukaryota</taxon>
        <taxon>Fungi</taxon>
        <taxon>Dikarya</taxon>
        <taxon>Ascomycota</taxon>
        <taxon>Pezizomycotina</taxon>
        <taxon>Eurotiomycetes</taxon>
        <taxon>Chaetothyriomycetidae</taxon>
        <taxon>Chaetothyriales</taxon>
        <taxon>Herpotrichiellaceae</taxon>
        <taxon>Rhinocladiella</taxon>
    </lineage>
</organism>
<dbReference type="HOGENOM" id="CLU_608523_0_0_1"/>
<dbReference type="AlphaFoldDB" id="A0A0D2FT57"/>
<keyword evidence="1" id="KW-0812">Transmembrane</keyword>
<evidence type="ECO:0000313" key="2">
    <source>
        <dbReference type="EMBL" id="KIX05297.1"/>
    </source>
</evidence>
<keyword evidence="1" id="KW-1133">Transmembrane helix</keyword>
<protein>
    <submittedName>
        <fullName evidence="2">Uncharacterized protein</fullName>
    </submittedName>
</protein>
<sequence>MAVPTSDQYQYLLPLYDFDKQTALQHYSLDFTGFTLNPSPNFNAFSKTFSDLQDIQGFHILLGQGDGFHDSPLPITRENFQDLCAGWKISPKALRRRQGPENCFNYHFEEAPRNTLSTAAASTSTPAAPTYKFLNIVLQHDIIRLFCLIRYDITAPGSARCFITLPENEHARVTALLRDYADEIFASPPALASLLLVHVSTFMNNILGGLRTERYRIQTRLGITNTETRSWLARQGHHGEPDHRFDMLNVEIHHFRTSLYNAKESLSILTYLLNAHKSVLELYTDHTDASTAFQCIKDVLLTCEQHQAQTEYSDSIAESQSSMLFNMINQRDSRLNYSVAQSSRQIAAASRRDSSAMKTISILTLIFLPGTFVSAIFSTTIFNFNTDDEDAGRYGKVGSAWWIYFLCCVLLTLMTVGIWAGWMVWRLRKAAQEDRRDEEQLNRDHDLRQS</sequence>